<organism evidence="2 3">
    <name type="scientific">Candidatus Scybalenecus merdavium</name>
    <dbReference type="NCBI Taxonomy" id="2840939"/>
    <lineage>
        <taxon>Bacteria</taxon>
        <taxon>Bacillati</taxon>
        <taxon>Bacillota</taxon>
        <taxon>Clostridia</taxon>
        <taxon>Eubacteriales</taxon>
        <taxon>Oscillospiraceae</taxon>
        <taxon>Oscillospiraceae incertae sedis</taxon>
        <taxon>Candidatus Scybalenecus</taxon>
    </lineage>
</organism>
<feature type="transmembrane region" description="Helical" evidence="1">
    <location>
        <begin position="345"/>
        <end position="367"/>
    </location>
</feature>
<dbReference type="Proteomes" id="UP000824125">
    <property type="component" value="Unassembled WGS sequence"/>
</dbReference>
<proteinExistence type="predicted"/>
<evidence type="ECO:0000313" key="2">
    <source>
        <dbReference type="EMBL" id="HIU69719.1"/>
    </source>
</evidence>
<evidence type="ECO:0000313" key="3">
    <source>
        <dbReference type="Proteomes" id="UP000824125"/>
    </source>
</evidence>
<gene>
    <name evidence="2" type="ORF">IAD23_07175</name>
</gene>
<sequence>MKKENEKEKNEQLAAAFQAHLQKLALPYRTKRTETDGEFTKIHLDFDGFACTLTGTAGYALGLSFLEYETSASTMTVRLRFRDDGMYYDLYDMENLADDAQFETLCFHNVRTPQAADTAAKKLIDGLNRHSALLQRIAADDALYAQLYENKLKDMATAMTEKNSDLQKLKTAPDKAAAEACLYTLDTFLGLGALDQSRTYKQWLAKGETKKAVEKLESMRQKQNLTVFETRFLEALKAGAFTLNEETRSKAAHEIDAKKYQGIYTVAALLLSFALWFGLSRLCSFLGAKIAFDGAELLTSGTLSLFICLLACIFTYPVLFKLLVRLTNKKHAARIIEASGIAEKPYSLFVRIAPVVFICVAAASLYAGSCGLALGNDAVLRRDTGRLQTETCSYSDFTFYTAEGYTESDGRFTEGQWICAVSADGKTVWQSDVPLAKETYDALCEKITENGAKLQFVHDNTQIDELNVAAQNGQNEE</sequence>
<comment type="caution">
    <text evidence="2">The sequence shown here is derived from an EMBL/GenBank/DDBJ whole genome shotgun (WGS) entry which is preliminary data.</text>
</comment>
<keyword evidence="1" id="KW-0812">Transmembrane</keyword>
<reference evidence="2" key="1">
    <citation type="submission" date="2020-10" db="EMBL/GenBank/DDBJ databases">
        <authorList>
            <person name="Gilroy R."/>
        </authorList>
    </citation>
    <scope>NUCLEOTIDE SEQUENCE</scope>
    <source>
        <strain evidence="2">CHK176-6737</strain>
    </source>
</reference>
<dbReference type="EMBL" id="DVNM01000042">
    <property type="protein sequence ID" value="HIU69719.1"/>
    <property type="molecule type" value="Genomic_DNA"/>
</dbReference>
<feature type="transmembrane region" description="Helical" evidence="1">
    <location>
        <begin position="263"/>
        <end position="282"/>
    </location>
</feature>
<feature type="transmembrane region" description="Helical" evidence="1">
    <location>
        <begin position="302"/>
        <end position="324"/>
    </location>
</feature>
<keyword evidence="1" id="KW-1133">Transmembrane helix</keyword>
<reference evidence="2" key="2">
    <citation type="journal article" date="2021" name="PeerJ">
        <title>Extensive microbial diversity within the chicken gut microbiome revealed by metagenomics and culture.</title>
        <authorList>
            <person name="Gilroy R."/>
            <person name="Ravi A."/>
            <person name="Getino M."/>
            <person name="Pursley I."/>
            <person name="Horton D.L."/>
            <person name="Alikhan N.F."/>
            <person name="Baker D."/>
            <person name="Gharbi K."/>
            <person name="Hall N."/>
            <person name="Watson M."/>
            <person name="Adriaenssens E.M."/>
            <person name="Foster-Nyarko E."/>
            <person name="Jarju S."/>
            <person name="Secka A."/>
            <person name="Antonio M."/>
            <person name="Oren A."/>
            <person name="Chaudhuri R.R."/>
            <person name="La Ragione R."/>
            <person name="Hildebrand F."/>
            <person name="Pallen M.J."/>
        </authorList>
    </citation>
    <scope>NUCLEOTIDE SEQUENCE</scope>
    <source>
        <strain evidence="2">CHK176-6737</strain>
    </source>
</reference>
<name>A0A9D1MW15_9FIRM</name>
<keyword evidence="1" id="KW-0472">Membrane</keyword>
<evidence type="ECO:0000256" key="1">
    <source>
        <dbReference type="SAM" id="Phobius"/>
    </source>
</evidence>
<dbReference type="AlphaFoldDB" id="A0A9D1MW15"/>
<protein>
    <submittedName>
        <fullName evidence="2">Uncharacterized protein</fullName>
    </submittedName>
</protein>
<accession>A0A9D1MW15</accession>